<comment type="similarity">
    <text evidence="2">Belongs to the amino acid-polyamine-organocation (APC) superfamily. Spore germination protein (SGP) (TC 2.A.3.9) family.</text>
</comment>
<dbReference type="Proteomes" id="UP000249204">
    <property type="component" value="Unassembled WGS sequence"/>
</dbReference>
<evidence type="ECO:0000256" key="2">
    <source>
        <dbReference type="ARBA" id="ARBA00007998"/>
    </source>
</evidence>
<feature type="transmembrane region" description="Helical" evidence="8">
    <location>
        <begin position="73"/>
        <end position="94"/>
    </location>
</feature>
<dbReference type="InterPro" id="IPR004761">
    <property type="entry name" value="Spore_GerAB"/>
</dbReference>
<dbReference type="PANTHER" id="PTHR34975:SF2">
    <property type="entry name" value="SPORE GERMINATION PROTEIN A2"/>
    <property type="match status" value="1"/>
</dbReference>
<evidence type="ECO:0000256" key="6">
    <source>
        <dbReference type="ARBA" id="ARBA00022989"/>
    </source>
</evidence>
<gene>
    <name evidence="9" type="ORF">DN757_04415</name>
</gene>
<feature type="transmembrane region" description="Helical" evidence="8">
    <location>
        <begin position="36"/>
        <end position="61"/>
    </location>
</feature>
<protein>
    <submittedName>
        <fullName evidence="9">Spore gernimation protein</fullName>
    </submittedName>
</protein>
<keyword evidence="5 8" id="KW-0812">Transmembrane</keyword>
<evidence type="ECO:0000256" key="1">
    <source>
        <dbReference type="ARBA" id="ARBA00004141"/>
    </source>
</evidence>
<organism evidence="9 10">
    <name type="scientific">Paenibacillus silvae</name>
    <dbReference type="NCBI Taxonomy" id="1325358"/>
    <lineage>
        <taxon>Bacteria</taxon>
        <taxon>Bacillati</taxon>
        <taxon>Bacillota</taxon>
        <taxon>Bacilli</taxon>
        <taxon>Bacillales</taxon>
        <taxon>Paenibacillaceae</taxon>
        <taxon>Paenibacillus</taxon>
    </lineage>
</organism>
<comment type="subcellular location">
    <subcellularLocation>
        <location evidence="1">Membrane</location>
        <topology evidence="1">Multi-pass membrane protein</topology>
    </subcellularLocation>
</comment>
<feature type="transmembrane region" description="Helical" evidence="8">
    <location>
        <begin position="306"/>
        <end position="326"/>
    </location>
</feature>
<proteinExistence type="inferred from homology"/>
<evidence type="ECO:0000256" key="5">
    <source>
        <dbReference type="ARBA" id="ARBA00022692"/>
    </source>
</evidence>
<dbReference type="Pfam" id="PF03845">
    <property type="entry name" value="Spore_permease"/>
    <property type="match status" value="1"/>
</dbReference>
<sequence length="362" mass="39707">MGKAKISSQQLLALIILFNTGTALVVSLGTKADRDAWLATLLGAAGGMLLFGIYAALYRLAPSLLLTDHLRAVLGRYVGFAAGLLYSVFFLYGASRDLRDGGNLLINSVLDQTPLVVVEVVMILAVAYVLNKGIEVLARTAQIFLMVLLLIGLLSLVLLLCSNLIETKRLFPVLGHGWHHVLMSFLQQTLEFPYSEIICFTMVFPLVNQVNKGIRFGFAAVLISGIVLTLSSMFQITVLGMDVTARSTFPLLYMISLIDIGPFVQRLDVLVVLTLIIGVFFKVAIFYYACVRTIADIFHIPDERKMILPVALLIALTSLISAGSFTEHIEEGNIALRTLFVLLGIIVPVMLLIAGWMKKRMS</sequence>
<feature type="transmembrane region" description="Helical" evidence="8">
    <location>
        <begin position="143"/>
        <end position="165"/>
    </location>
</feature>
<dbReference type="EMBL" id="QKWW01000014">
    <property type="protein sequence ID" value="PZT56886.1"/>
    <property type="molecule type" value="Genomic_DNA"/>
</dbReference>
<evidence type="ECO:0000313" key="10">
    <source>
        <dbReference type="Proteomes" id="UP000249204"/>
    </source>
</evidence>
<reference evidence="9 10" key="1">
    <citation type="submission" date="2018-06" db="EMBL/GenBank/DDBJ databases">
        <title>Isolation of heavy metals resistant Paenibacillus silvae NC2 from Gold-Copper mine in ZiJin, China.</title>
        <authorList>
            <person name="Xu J."/>
            <person name="Mazhar H.S."/>
            <person name="Rensing C."/>
        </authorList>
    </citation>
    <scope>NUCLEOTIDE SEQUENCE [LARGE SCALE GENOMIC DNA]</scope>
    <source>
        <strain evidence="9 10">NC2</strain>
    </source>
</reference>
<dbReference type="GO" id="GO:0009847">
    <property type="term" value="P:spore germination"/>
    <property type="evidence" value="ECO:0007669"/>
    <property type="project" value="InterPro"/>
</dbReference>
<name>A0A2W6PFJ6_9BACL</name>
<evidence type="ECO:0000256" key="8">
    <source>
        <dbReference type="SAM" id="Phobius"/>
    </source>
</evidence>
<feature type="transmembrane region" description="Helical" evidence="8">
    <location>
        <begin position="338"/>
        <end position="357"/>
    </location>
</feature>
<dbReference type="RefSeq" id="WP_111269054.1">
    <property type="nucleotide sequence ID" value="NZ_QKWW01000014.1"/>
</dbReference>
<evidence type="ECO:0000256" key="7">
    <source>
        <dbReference type="ARBA" id="ARBA00023136"/>
    </source>
</evidence>
<feature type="transmembrane region" description="Helical" evidence="8">
    <location>
        <begin position="219"/>
        <end position="241"/>
    </location>
</feature>
<comment type="caution">
    <text evidence="9">The sequence shown here is derived from an EMBL/GenBank/DDBJ whole genome shotgun (WGS) entry which is preliminary data.</text>
</comment>
<keyword evidence="3" id="KW-0813">Transport</keyword>
<feature type="transmembrane region" description="Helical" evidence="8">
    <location>
        <begin position="114"/>
        <end position="131"/>
    </location>
</feature>
<dbReference type="PANTHER" id="PTHR34975">
    <property type="entry name" value="SPORE GERMINATION PROTEIN A2"/>
    <property type="match status" value="1"/>
</dbReference>
<evidence type="ECO:0000256" key="4">
    <source>
        <dbReference type="ARBA" id="ARBA00022544"/>
    </source>
</evidence>
<dbReference type="NCBIfam" id="TIGR00912">
    <property type="entry name" value="2A0309"/>
    <property type="match status" value="1"/>
</dbReference>
<evidence type="ECO:0000256" key="3">
    <source>
        <dbReference type="ARBA" id="ARBA00022448"/>
    </source>
</evidence>
<feature type="transmembrane region" description="Helical" evidence="8">
    <location>
        <begin position="269"/>
        <end position="294"/>
    </location>
</feature>
<keyword evidence="7 8" id="KW-0472">Membrane</keyword>
<evidence type="ECO:0000313" key="9">
    <source>
        <dbReference type="EMBL" id="PZT56886.1"/>
    </source>
</evidence>
<keyword evidence="4" id="KW-0309">Germination</keyword>
<dbReference type="AlphaFoldDB" id="A0A2W6PFJ6"/>
<accession>A0A2W6PFJ6</accession>
<feature type="transmembrane region" description="Helical" evidence="8">
    <location>
        <begin position="12"/>
        <end position="30"/>
    </location>
</feature>
<dbReference type="GO" id="GO:0016020">
    <property type="term" value="C:membrane"/>
    <property type="evidence" value="ECO:0007669"/>
    <property type="project" value="UniProtKB-SubCell"/>
</dbReference>
<keyword evidence="6 8" id="KW-1133">Transmembrane helix</keyword>